<gene>
    <name evidence="2" type="ORF">EIZ48_14345</name>
</gene>
<organism evidence="2 3">
    <name type="scientific">Photobacterium alginatilyticum</name>
    <dbReference type="NCBI Taxonomy" id="1775171"/>
    <lineage>
        <taxon>Bacteria</taxon>
        <taxon>Pseudomonadati</taxon>
        <taxon>Pseudomonadota</taxon>
        <taxon>Gammaproteobacteria</taxon>
        <taxon>Vibrionales</taxon>
        <taxon>Vibrionaceae</taxon>
        <taxon>Photobacterium</taxon>
    </lineage>
</organism>
<evidence type="ECO:0000313" key="3">
    <source>
        <dbReference type="Proteomes" id="UP000738517"/>
    </source>
</evidence>
<keyword evidence="3" id="KW-1185">Reference proteome</keyword>
<dbReference type="Proteomes" id="UP000738517">
    <property type="component" value="Unassembled WGS sequence"/>
</dbReference>
<dbReference type="PANTHER" id="PTHR32385:SF15">
    <property type="entry name" value="INOSITOL PHOSPHOCERAMIDE MANNOSYLTRANSFERASE 1"/>
    <property type="match status" value="1"/>
</dbReference>
<protein>
    <submittedName>
        <fullName evidence="2">Glycosyl transferase</fullName>
    </submittedName>
</protein>
<dbReference type="GO" id="GO:0016740">
    <property type="term" value="F:transferase activity"/>
    <property type="evidence" value="ECO:0007669"/>
    <property type="project" value="UniProtKB-KW"/>
</dbReference>
<dbReference type="SUPFAM" id="SSF53448">
    <property type="entry name" value="Nucleotide-diphospho-sugar transferases"/>
    <property type="match status" value="1"/>
</dbReference>
<dbReference type="PANTHER" id="PTHR32385">
    <property type="entry name" value="MANNOSYL PHOSPHORYLINOSITOL CERAMIDE SYNTHASE"/>
    <property type="match status" value="1"/>
</dbReference>
<dbReference type="InterPro" id="IPR029044">
    <property type="entry name" value="Nucleotide-diphossugar_trans"/>
</dbReference>
<dbReference type="InterPro" id="IPR051706">
    <property type="entry name" value="Glycosyltransferase_domain"/>
</dbReference>
<name>A0ABW9YK33_9GAMM</name>
<dbReference type="RefSeq" id="WP_160652650.1">
    <property type="nucleotide sequence ID" value="NZ_RSEJ01000014.1"/>
</dbReference>
<evidence type="ECO:0000313" key="2">
    <source>
        <dbReference type="EMBL" id="NBI53755.1"/>
    </source>
</evidence>
<dbReference type="EMBL" id="RSEJ01000014">
    <property type="protein sequence ID" value="NBI53755.1"/>
    <property type="molecule type" value="Genomic_DNA"/>
</dbReference>
<dbReference type="InterPro" id="IPR007577">
    <property type="entry name" value="GlycoTrfase_DXD_sugar-bd_CS"/>
</dbReference>
<accession>A0ABW9YK33</accession>
<dbReference type="Gene3D" id="3.90.550.20">
    <property type="match status" value="1"/>
</dbReference>
<evidence type="ECO:0000256" key="1">
    <source>
        <dbReference type="ARBA" id="ARBA00022679"/>
    </source>
</evidence>
<reference evidence="2 3" key="1">
    <citation type="journal article" date="2017" name="Int. J. Syst. Evol. Microbiol.">
        <title>Photobacterium alginatilyticum sp. nov., a marine bacterium isolated from bottom seawater.</title>
        <authorList>
            <person name="Wang X."/>
            <person name="Wang Y."/>
            <person name="Yang X."/>
            <person name="Sun H."/>
            <person name="Li B."/>
            <person name="Zhang X.H."/>
        </authorList>
    </citation>
    <scope>NUCLEOTIDE SEQUENCE [LARGE SCALE GENOMIC DNA]</scope>
    <source>
        <strain evidence="2 3">P03D4</strain>
    </source>
</reference>
<keyword evidence="1 2" id="KW-0808">Transferase</keyword>
<proteinExistence type="predicted"/>
<comment type="caution">
    <text evidence="2">The sequence shown here is derived from an EMBL/GenBank/DDBJ whole genome shotgun (WGS) entry which is preliminary data.</text>
</comment>
<dbReference type="Pfam" id="PF04488">
    <property type="entry name" value="Gly_transf_sug"/>
    <property type="match status" value="1"/>
</dbReference>
<sequence length="266" mass="30673">MNAVILLVNRLSKVIGNICKLLSYPFHLLFPKKRFEIPSYSRAKVLSSKTSDIPKVIWQTNFSNKSTLPVYLNYLFNRLMSLDHDYYYVGNEGIEEFIRENASEEVYECYKRINDGAAKADLWRLVVLNIKGGVYLDIDANLVWPLSKITQGQSQIFIKNKQDSQITNFFLATAPNNPIYQKTIDLIVDNIKNRDETKGVYSTTGPQVLSDALEGEEGVEFRSYRYTCIQGSFTNEHFQYLDKPRGKWIHTAPEDLIKDENTESKD</sequence>